<proteinExistence type="predicted"/>
<dbReference type="RefSeq" id="WP_267152626.1">
    <property type="nucleotide sequence ID" value="NZ_JAPMLT010000010.1"/>
</dbReference>
<dbReference type="Gene3D" id="3.20.20.370">
    <property type="entry name" value="Glycoside hydrolase/deacetylase"/>
    <property type="match status" value="1"/>
</dbReference>
<dbReference type="InterPro" id="IPR002509">
    <property type="entry name" value="NODB_dom"/>
</dbReference>
<dbReference type="SUPFAM" id="SSF88713">
    <property type="entry name" value="Glycoside hydrolase/deacetylase"/>
    <property type="match status" value="1"/>
</dbReference>
<keyword evidence="4" id="KW-1185">Reference proteome</keyword>
<reference evidence="3 4" key="1">
    <citation type="submission" date="2022-11" db="EMBL/GenBank/DDBJ databases">
        <title>Study of microbial diversity in lake waters.</title>
        <authorList>
            <person name="Zhang J."/>
        </authorList>
    </citation>
    <scope>NUCLEOTIDE SEQUENCE [LARGE SCALE GENOMIC DNA]</scope>
    <source>
        <strain evidence="3 4">DT12</strain>
    </source>
</reference>
<accession>A0ABT3X3A4</accession>
<protein>
    <submittedName>
        <fullName evidence="3">Polysaccharide deacetylase family protein</fullName>
    </submittedName>
</protein>
<organism evidence="3 4">
    <name type="scientific">Tumebacillus lacus</name>
    <dbReference type="NCBI Taxonomy" id="2995335"/>
    <lineage>
        <taxon>Bacteria</taxon>
        <taxon>Bacillati</taxon>
        <taxon>Bacillota</taxon>
        <taxon>Bacilli</taxon>
        <taxon>Bacillales</taxon>
        <taxon>Alicyclobacillaceae</taxon>
        <taxon>Tumebacillus</taxon>
    </lineage>
</organism>
<dbReference type="InterPro" id="IPR051398">
    <property type="entry name" value="Polysacch_Deacetylase"/>
</dbReference>
<evidence type="ECO:0000256" key="1">
    <source>
        <dbReference type="ARBA" id="ARBA00022729"/>
    </source>
</evidence>
<keyword evidence="1" id="KW-0732">Signal</keyword>
<evidence type="ECO:0000313" key="3">
    <source>
        <dbReference type="EMBL" id="MCX7571378.1"/>
    </source>
</evidence>
<dbReference type="PROSITE" id="PS51677">
    <property type="entry name" value="NODB"/>
    <property type="match status" value="1"/>
</dbReference>
<dbReference type="Proteomes" id="UP001208017">
    <property type="component" value="Unassembled WGS sequence"/>
</dbReference>
<dbReference type="PANTHER" id="PTHR34216">
    <property type="match status" value="1"/>
</dbReference>
<feature type="domain" description="NodB homology" evidence="2">
    <location>
        <begin position="106"/>
        <end position="264"/>
    </location>
</feature>
<dbReference type="PANTHER" id="PTHR34216:SF7">
    <property type="entry name" value="POLY-BETA-1,6-N-ACETYL-D-GLUCOSAMINE N-DEACETYLASE"/>
    <property type="match status" value="1"/>
</dbReference>
<dbReference type="EMBL" id="JAPMLT010000010">
    <property type="protein sequence ID" value="MCX7571378.1"/>
    <property type="molecule type" value="Genomic_DNA"/>
</dbReference>
<dbReference type="Pfam" id="PF01522">
    <property type="entry name" value="Polysacc_deac_1"/>
    <property type="match status" value="1"/>
</dbReference>
<comment type="caution">
    <text evidence="3">The sequence shown here is derived from an EMBL/GenBank/DDBJ whole genome shotgun (WGS) entry which is preliminary data.</text>
</comment>
<gene>
    <name evidence="3" type="ORF">OS242_15620</name>
</gene>
<dbReference type="CDD" id="cd10918">
    <property type="entry name" value="CE4_NodB_like_5s_6s"/>
    <property type="match status" value="1"/>
</dbReference>
<evidence type="ECO:0000259" key="2">
    <source>
        <dbReference type="PROSITE" id="PS51677"/>
    </source>
</evidence>
<evidence type="ECO:0000313" key="4">
    <source>
        <dbReference type="Proteomes" id="UP001208017"/>
    </source>
</evidence>
<name>A0ABT3X3A4_9BACL</name>
<sequence length="264" mass="29854">MTANNLWRQGSRSLLVLVVSVCLLAMQGRPPVPVATMEPEPAERSGEFSLSILAYHRVCHEESDASCVRTADFERQLTWLMQAGYETISFEDLLKWELGIGLLPKKPVVLTFDDGYLDNWTILYPLLRERRMKATVFLTTGFIGTEGFLTWQQVRRMRDGGVEFGSHTQTHPNVAILTSAKQRDDEIAGSKREIEKEIGRPVLAFSYPYGFFDDRSKQAVKAAGYQYAVSGESGYATPRTEPWSLKRIVISGYTEMDAFKKKLP</sequence>
<dbReference type="InterPro" id="IPR011330">
    <property type="entry name" value="Glyco_hydro/deAcase_b/a-brl"/>
</dbReference>